<dbReference type="Proteomes" id="UP000594263">
    <property type="component" value="Unplaced"/>
</dbReference>
<evidence type="ECO:0000256" key="3">
    <source>
        <dbReference type="ARBA" id="ARBA00023027"/>
    </source>
</evidence>
<keyword evidence="3" id="KW-0520">NAD</keyword>
<dbReference type="Pfam" id="PF01582">
    <property type="entry name" value="TIR"/>
    <property type="match status" value="1"/>
</dbReference>
<sequence length="162" mass="18368">MAAGSSQNSEGLAYDVFLSFRGEDVRKSFIDHLRSGLKREGITAIFYDDKGLERGDEIQPKLYEAIDRSKMAIVTFSPRYAESRWCLDELVRIMERKSLGLMVVLPVFYNVDPTNVRHQTGPYQEAFHKHKVAKIDRVNKWRQVLASAADLAGFGLQTQANG</sequence>
<comment type="catalytic activity">
    <reaction evidence="4">
        <text>NAD(+) + H2O = ADP-D-ribose + nicotinamide + H(+)</text>
        <dbReference type="Rhea" id="RHEA:16301"/>
        <dbReference type="ChEBI" id="CHEBI:15377"/>
        <dbReference type="ChEBI" id="CHEBI:15378"/>
        <dbReference type="ChEBI" id="CHEBI:17154"/>
        <dbReference type="ChEBI" id="CHEBI:57540"/>
        <dbReference type="ChEBI" id="CHEBI:57967"/>
        <dbReference type="EC" id="3.2.2.6"/>
    </reaction>
    <physiologicalReaction direction="left-to-right" evidence="4">
        <dbReference type="Rhea" id="RHEA:16302"/>
    </physiologicalReaction>
</comment>
<dbReference type="OMA" id="NCAEEAM"/>
<dbReference type="InterPro" id="IPR035897">
    <property type="entry name" value="Toll_tir_struct_dom_sf"/>
</dbReference>
<dbReference type="PROSITE" id="PS50104">
    <property type="entry name" value="TIR"/>
    <property type="match status" value="1"/>
</dbReference>
<evidence type="ECO:0000259" key="5">
    <source>
        <dbReference type="PROSITE" id="PS50104"/>
    </source>
</evidence>
<keyword evidence="7" id="KW-1185">Reference proteome</keyword>
<dbReference type="EnsemblPlants" id="Kaladp0091s0102.1.v1.1">
    <property type="protein sequence ID" value="Kaladp0091s0102.1.v1.1.CDS.1"/>
    <property type="gene ID" value="Kaladp0091s0102.v1.1"/>
</dbReference>
<dbReference type="InterPro" id="IPR000157">
    <property type="entry name" value="TIR_dom"/>
</dbReference>
<evidence type="ECO:0000313" key="6">
    <source>
        <dbReference type="EnsemblPlants" id="Kaladp0091s0102.1.v1.1.CDS.1"/>
    </source>
</evidence>
<dbReference type="SMART" id="SM00255">
    <property type="entry name" value="TIR"/>
    <property type="match status" value="1"/>
</dbReference>
<dbReference type="PANTHER" id="PTHR32009">
    <property type="entry name" value="TMV RESISTANCE PROTEIN N-LIKE"/>
    <property type="match status" value="1"/>
</dbReference>
<dbReference type="PANTHER" id="PTHR32009:SF39">
    <property type="entry name" value="TIR DOMAIN-CONTAINING PROTEIN"/>
    <property type="match status" value="1"/>
</dbReference>
<evidence type="ECO:0000256" key="4">
    <source>
        <dbReference type="ARBA" id="ARBA00047304"/>
    </source>
</evidence>
<protein>
    <recommendedName>
        <fullName evidence="1">ADP-ribosyl cyclase/cyclic ADP-ribose hydrolase</fullName>
        <ecNumber evidence="1">3.2.2.6</ecNumber>
    </recommendedName>
</protein>
<keyword evidence="2" id="KW-0378">Hydrolase</keyword>
<organism evidence="6 7">
    <name type="scientific">Kalanchoe fedtschenkoi</name>
    <name type="common">Lavender scallops</name>
    <name type="synonym">South American air plant</name>
    <dbReference type="NCBI Taxonomy" id="63787"/>
    <lineage>
        <taxon>Eukaryota</taxon>
        <taxon>Viridiplantae</taxon>
        <taxon>Streptophyta</taxon>
        <taxon>Embryophyta</taxon>
        <taxon>Tracheophyta</taxon>
        <taxon>Spermatophyta</taxon>
        <taxon>Magnoliopsida</taxon>
        <taxon>eudicotyledons</taxon>
        <taxon>Gunneridae</taxon>
        <taxon>Pentapetalae</taxon>
        <taxon>Saxifragales</taxon>
        <taxon>Crassulaceae</taxon>
        <taxon>Kalanchoe</taxon>
    </lineage>
</organism>
<dbReference type="AlphaFoldDB" id="A0A7N0UVY0"/>
<reference evidence="6" key="1">
    <citation type="submission" date="2021-01" db="UniProtKB">
        <authorList>
            <consortium name="EnsemblPlants"/>
        </authorList>
    </citation>
    <scope>IDENTIFICATION</scope>
</reference>
<evidence type="ECO:0000256" key="1">
    <source>
        <dbReference type="ARBA" id="ARBA00011982"/>
    </source>
</evidence>
<dbReference type="FunFam" id="3.40.50.10140:FF:000007">
    <property type="entry name" value="Disease resistance protein (TIR-NBS-LRR class)"/>
    <property type="match status" value="1"/>
</dbReference>
<evidence type="ECO:0000256" key="2">
    <source>
        <dbReference type="ARBA" id="ARBA00022801"/>
    </source>
</evidence>
<dbReference type="Gene3D" id="3.40.50.10140">
    <property type="entry name" value="Toll/interleukin-1 receptor homology (TIR) domain"/>
    <property type="match status" value="1"/>
</dbReference>
<dbReference type="SUPFAM" id="SSF52200">
    <property type="entry name" value="Toll/Interleukin receptor TIR domain"/>
    <property type="match status" value="1"/>
</dbReference>
<dbReference type="EC" id="3.2.2.6" evidence="1"/>
<accession>A0A7N0UVY0</accession>
<dbReference type="GO" id="GO:0061809">
    <property type="term" value="F:NAD+ nucleosidase activity, cyclic ADP-ribose generating"/>
    <property type="evidence" value="ECO:0007669"/>
    <property type="project" value="UniProtKB-EC"/>
</dbReference>
<name>A0A7N0UVY0_KALFE</name>
<evidence type="ECO:0000313" key="7">
    <source>
        <dbReference type="Proteomes" id="UP000594263"/>
    </source>
</evidence>
<dbReference type="Gramene" id="Kaladp0091s0102.1.v1.1">
    <property type="protein sequence ID" value="Kaladp0091s0102.1.v1.1.CDS.1"/>
    <property type="gene ID" value="Kaladp0091s0102.v1.1"/>
</dbReference>
<feature type="domain" description="TIR" evidence="5">
    <location>
        <begin position="12"/>
        <end position="162"/>
    </location>
</feature>
<dbReference type="GO" id="GO:0007165">
    <property type="term" value="P:signal transduction"/>
    <property type="evidence" value="ECO:0007669"/>
    <property type="project" value="InterPro"/>
</dbReference>
<proteinExistence type="predicted"/>